<organism evidence="7 8">
    <name type="scientific">Pseudarthrobacter phenanthrenivorans</name>
    <name type="common">Arthrobacter phenanthrenivorans</name>
    <dbReference type="NCBI Taxonomy" id="361575"/>
    <lineage>
        <taxon>Bacteria</taxon>
        <taxon>Bacillati</taxon>
        <taxon>Actinomycetota</taxon>
        <taxon>Actinomycetes</taxon>
        <taxon>Micrococcales</taxon>
        <taxon>Micrococcaceae</taxon>
        <taxon>Pseudarthrobacter</taxon>
    </lineage>
</organism>
<evidence type="ECO:0000313" key="7">
    <source>
        <dbReference type="EMBL" id="RKO19156.1"/>
    </source>
</evidence>
<dbReference type="RefSeq" id="WP_120693772.1">
    <property type="nucleotide sequence ID" value="NZ_RBNH01000055.1"/>
</dbReference>
<name>A0A3B0EWG6_PSEPS</name>
<dbReference type="AlphaFoldDB" id="A0A3B0EWG6"/>
<proteinExistence type="inferred from homology"/>
<evidence type="ECO:0000256" key="5">
    <source>
        <dbReference type="ARBA" id="ARBA00023172"/>
    </source>
</evidence>
<dbReference type="EMBL" id="RBNH01000055">
    <property type="protein sequence ID" value="RKO19156.1"/>
    <property type="molecule type" value="Genomic_DNA"/>
</dbReference>
<sequence length="322" mass="35801">MDPAKKPPCGRFLSFDERELIAVWRAAGCGVREIGRRLGRNPSTVSRELGRNIRNRGNRPYLASSAQNRAQKLARRPKARKLAFNEALALYVAGMLTARERLSPEQISARLRIDFPDDESMRISPETIYQCIYIQGRGGLRAELAAALRTGRAVRQPNRRAGMRRPRVPQELLISERPAEADDRAVPGHWEGDLIIGTPGAGAIGTLVERSSRFVMLLHLPNGHTGEQVLAAIEATLPTLPAQLRRSLTWDQGAEMVGIHERVRIATGAEVYFCDPHSPWQRGTNENTNGLLRQYFPKGMDLTTVTRADLDYAAAGLNGRLR</sequence>
<reference evidence="7 8" key="1">
    <citation type="submission" date="2018-10" db="EMBL/GenBank/DDBJ databases">
        <title>Genome-guide identification and characterization of bacteria that degrade polycyclic aromatic hydrocarbons and resist hexavalent chromium simultaneously.</title>
        <authorList>
            <person name="Feng H."/>
        </authorList>
    </citation>
    <scope>NUCLEOTIDE SEQUENCE [LARGE SCALE GENOMIC DNA]</scope>
    <source>
        <strain evidence="7 8">J015</strain>
    </source>
</reference>
<feature type="non-terminal residue" evidence="7">
    <location>
        <position position="322"/>
    </location>
</feature>
<dbReference type="InterPro" id="IPR001598">
    <property type="entry name" value="Transposase_IS30_CS"/>
</dbReference>
<dbReference type="NCBIfam" id="NF033563">
    <property type="entry name" value="transpos_IS30"/>
    <property type="match status" value="1"/>
</dbReference>
<dbReference type="Pfam" id="PF13936">
    <property type="entry name" value="HTH_38"/>
    <property type="match status" value="1"/>
</dbReference>
<dbReference type="InterPro" id="IPR053392">
    <property type="entry name" value="Transposase_IS30-like"/>
</dbReference>
<comment type="function">
    <text evidence="1">Required for the transposition of the insertion element.</text>
</comment>
<dbReference type="PROSITE" id="PS01043">
    <property type="entry name" value="TRANSPOSASE_IS30"/>
    <property type="match status" value="1"/>
</dbReference>
<feature type="domain" description="Integrase catalytic" evidence="6">
    <location>
        <begin position="174"/>
        <end position="322"/>
    </location>
</feature>
<dbReference type="Proteomes" id="UP000273159">
    <property type="component" value="Unassembled WGS sequence"/>
</dbReference>
<dbReference type="InterPro" id="IPR025246">
    <property type="entry name" value="IS30-like_HTH"/>
</dbReference>
<keyword evidence="3" id="KW-0815">Transposition</keyword>
<evidence type="ECO:0000313" key="8">
    <source>
        <dbReference type="Proteomes" id="UP000273159"/>
    </source>
</evidence>
<dbReference type="GO" id="GO:0004803">
    <property type="term" value="F:transposase activity"/>
    <property type="evidence" value="ECO:0007669"/>
    <property type="project" value="InterPro"/>
</dbReference>
<reference evidence="8" key="2">
    <citation type="submission" date="2018-10" db="EMBL/GenBank/DDBJ databases">
        <authorList>
            <person name="Wang Y."/>
            <person name="Wang J."/>
            <person name="Yang X."/>
            <person name="Wang Z."/>
            <person name="Huang Y."/>
        </authorList>
    </citation>
    <scope>NUCLEOTIDE SEQUENCE [LARGE SCALE GENOMIC DNA]</scope>
    <source>
        <strain evidence="8">J015</strain>
    </source>
</reference>
<dbReference type="GO" id="GO:0005829">
    <property type="term" value="C:cytosol"/>
    <property type="evidence" value="ECO:0007669"/>
    <property type="project" value="TreeGrafter"/>
</dbReference>
<dbReference type="GO" id="GO:0015074">
    <property type="term" value="P:DNA integration"/>
    <property type="evidence" value="ECO:0007669"/>
    <property type="project" value="InterPro"/>
</dbReference>
<dbReference type="InterPro" id="IPR012337">
    <property type="entry name" value="RNaseH-like_sf"/>
</dbReference>
<dbReference type="InterPro" id="IPR051917">
    <property type="entry name" value="Transposase-Integrase"/>
</dbReference>
<evidence type="ECO:0000256" key="2">
    <source>
        <dbReference type="ARBA" id="ARBA00006363"/>
    </source>
</evidence>
<comment type="similarity">
    <text evidence="2">Belongs to the transposase IS30 family.</text>
</comment>
<dbReference type="PANTHER" id="PTHR10948:SF23">
    <property type="entry name" value="TRANSPOSASE INSI FOR INSERTION SEQUENCE ELEMENT IS30A-RELATED"/>
    <property type="match status" value="1"/>
</dbReference>
<dbReference type="InterPro" id="IPR001584">
    <property type="entry name" value="Integrase_cat-core"/>
</dbReference>
<dbReference type="SUPFAM" id="SSF53098">
    <property type="entry name" value="Ribonuclease H-like"/>
    <property type="match status" value="1"/>
</dbReference>
<keyword evidence="5" id="KW-0233">DNA recombination</keyword>
<accession>A0A3B0EWG6</accession>
<dbReference type="PANTHER" id="PTHR10948">
    <property type="entry name" value="TRANSPOSASE"/>
    <property type="match status" value="1"/>
</dbReference>
<dbReference type="InterPro" id="IPR036397">
    <property type="entry name" value="RNaseH_sf"/>
</dbReference>
<gene>
    <name evidence="7" type="ORF">D7Z96_20810</name>
</gene>
<evidence type="ECO:0000256" key="3">
    <source>
        <dbReference type="ARBA" id="ARBA00022578"/>
    </source>
</evidence>
<keyword evidence="4" id="KW-0238">DNA-binding</keyword>
<evidence type="ECO:0000256" key="1">
    <source>
        <dbReference type="ARBA" id="ARBA00002190"/>
    </source>
</evidence>
<evidence type="ECO:0000259" key="6">
    <source>
        <dbReference type="PROSITE" id="PS50994"/>
    </source>
</evidence>
<evidence type="ECO:0000256" key="4">
    <source>
        <dbReference type="ARBA" id="ARBA00023125"/>
    </source>
</evidence>
<dbReference type="Pfam" id="PF00665">
    <property type="entry name" value="rve"/>
    <property type="match status" value="1"/>
</dbReference>
<comment type="caution">
    <text evidence="7">The sequence shown here is derived from an EMBL/GenBank/DDBJ whole genome shotgun (WGS) entry which is preliminary data.</text>
</comment>
<dbReference type="Gene3D" id="3.30.420.10">
    <property type="entry name" value="Ribonuclease H-like superfamily/Ribonuclease H"/>
    <property type="match status" value="1"/>
</dbReference>
<dbReference type="GO" id="GO:0006313">
    <property type="term" value="P:DNA transposition"/>
    <property type="evidence" value="ECO:0007669"/>
    <property type="project" value="InterPro"/>
</dbReference>
<dbReference type="GO" id="GO:0003677">
    <property type="term" value="F:DNA binding"/>
    <property type="evidence" value="ECO:0007669"/>
    <property type="project" value="UniProtKB-KW"/>
</dbReference>
<dbReference type="PROSITE" id="PS50994">
    <property type="entry name" value="INTEGRASE"/>
    <property type="match status" value="1"/>
</dbReference>
<protein>
    <submittedName>
        <fullName evidence="7">IS30 family transposase</fullName>
    </submittedName>
</protein>